<feature type="domain" description="TonB C-terminal" evidence="10">
    <location>
        <begin position="167"/>
        <end position="258"/>
    </location>
</feature>
<keyword evidence="3" id="KW-0813">Transport</keyword>
<comment type="subcellular location">
    <subcellularLocation>
        <location evidence="1">Cell inner membrane</location>
        <topology evidence="1">Single-pass membrane protein</topology>
        <orientation evidence="1">Periplasmic side</orientation>
    </subcellularLocation>
</comment>
<dbReference type="GO" id="GO:0015031">
    <property type="term" value="P:protein transport"/>
    <property type="evidence" value="ECO:0007669"/>
    <property type="project" value="UniProtKB-KW"/>
</dbReference>
<dbReference type="PRINTS" id="PR01374">
    <property type="entry name" value="TONBPROTEIN"/>
</dbReference>
<dbReference type="InterPro" id="IPR037682">
    <property type="entry name" value="TonB_C"/>
</dbReference>
<dbReference type="GO" id="GO:0098797">
    <property type="term" value="C:plasma membrane protein complex"/>
    <property type="evidence" value="ECO:0007669"/>
    <property type="project" value="TreeGrafter"/>
</dbReference>
<dbReference type="Pfam" id="PF03544">
    <property type="entry name" value="TonB_C"/>
    <property type="match status" value="1"/>
</dbReference>
<evidence type="ECO:0000256" key="8">
    <source>
        <dbReference type="ARBA" id="ARBA00022989"/>
    </source>
</evidence>
<reference evidence="12" key="1">
    <citation type="submission" date="2016-10" db="EMBL/GenBank/DDBJ databases">
        <authorList>
            <person name="Varghese N."/>
            <person name="Submissions S."/>
        </authorList>
    </citation>
    <scope>NUCLEOTIDE SEQUENCE [LARGE SCALE GENOMIC DNA]</scope>
    <source>
        <strain evidence="12">OR362-8,ATCC BAA-1266,JCM 13504</strain>
    </source>
</reference>
<dbReference type="GO" id="GO:0031992">
    <property type="term" value="F:energy transducer activity"/>
    <property type="evidence" value="ECO:0007669"/>
    <property type="project" value="InterPro"/>
</dbReference>
<organism evidence="11 12">
    <name type="scientific">Hymenobacter arizonensis</name>
    <name type="common">Siccationidurans arizonensis</name>
    <dbReference type="NCBI Taxonomy" id="1227077"/>
    <lineage>
        <taxon>Bacteria</taxon>
        <taxon>Pseudomonadati</taxon>
        <taxon>Bacteroidota</taxon>
        <taxon>Cytophagia</taxon>
        <taxon>Cytophagales</taxon>
        <taxon>Hymenobacteraceae</taxon>
        <taxon>Hymenobacter</taxon>
    </lineage>
</organism>
<evidence type="ECO:0000313" key="12">
    <source>
        <dbReference type="Proteomes" id="UP000199029"/>
    </source>
</evidence>
<keyword evidence="4" id="KW-1003">Cell membrane</keyword>
<evidence type="ECO:0000256" key="1">
    <source>
        <dbReference type="ARBA" id="ARBA00004383"/>
    </source>
</evidence>
<name>A0A1I5WWI8_HYMAR</name>
<dbReference type="NCBIfam" id="TIGR01352">
    <property type="entry name" value="tonB_Cterm"/>
    <property type="match status" value="1"/>
</dbReference>
<evidence type="ECO:0000256" key="2">
    <source>
        <dbReference type="ARBA" id="ARBA00006555"/>
    </source>
</evidence>
<sequence length="258" mass="28077">MAFNALAQAPVTPAAYAGPRFPGGPDSLRALVYRSSRLIAPSLARRAVVQIELQDGQKPVNFKVLGPPQPAKSELAKATQAAVRYLQAQMPAWQPAPPQPEDKPGKNPRMLIALNFASILSGQPYSYADQEPVFPYLAGLLQDQRNANFKNNPEGTAVLAQMVAARSTYSNLSDYAQRQVRYPAAALRGQQQGKVTAYFEVAENGAIENAEILTSASTALDEEVLRAVRSLRPASTPALLRGQPVRVFYVVPFTFRIQ</sequence>
<evidence type="ECO:0000256" key="3">
    <source>
        <dbReference type="ARBA" id="ARBA00022448"/>
    </source>
</evidence>
<dbReference type="GO" id="GO:0055085">
    <property type="term" value="P:transmembrane transport"/>
    <property type="evidence" value="ECO:0007669"/>
    <property type="project" value="InterPro"/>
</dbReference>
<dbReference type="Proteomes" id="UP000199029">
    <property type="component" value="Unassembled WGS sequence"/>
</dbReference>
<evidence type="ECO:0000256" key="9">
    <source>
        <dbReference type="ARBA" id="ARBA00023136"/>
    </source>
</evidence>
<comment type="similarity">
    <text evidence="2">Belongs to the TonB family.</text>
</comment>
<dbReference type="InterPro" id="IPR051045">
    <property type="entry name" value="TonB-dependent_transducer"/>
</dbReference>
<dbReference type="PROSITE" id="PS52015">
    <property type="entry name" value="TONB_CTD"/>
    <property type="match status" value="1"/>
</dbReference>
<gene>
    <name evidence="11" type="ORF">SAMN04515668_1527</name>
</gene>
<keyword evidence="8" id="KW-1133">Transmembrane helix</keyword>
<dbReference type="InterPro" id="IPR003538">
    <property type="entry name" value="TonB"/>
</dbReference>
<proteinExistence type="inferred from homology"/>
<dbReference type="AlphaFoldDB" id="A0A1I5WWI8"/>
<dbReference type="EMBL" id="FOXS01000002">
    <property type="protein sequence ID" value="SFQ24050.1"/>
    <property type="molecule type" value="Genomic_DNA"/>
</dbReference>
<dbReference type="InterPro" id="IPR006260">
    <property type="entry name" value="TonB/TolA_C"/>
</dbReference>
<dbReference type="PANTHER" id="PTHR33446">
    <property type="entry name" value="PROTEIN TONB-RELATED"/>
    <property type="match status" value="1"/>
</dbReference>
<evidence type="ECO:0000256" key="5">
    <source>
        <dbReference type="ARBA" id="ARBA00022519"/>
    </source>
</evidence>
<dbReference type="STRING" id="1227077.SAMN04515668_1527"/>
<evidence type="ECO:0000313" key="11">
    <source>
        <dbReference type="EMBL" id="SFQ24050.1"/>
    </source>
</evidence>
<evidence type="ECO:0000256" key="4">
    <source>
        <dbReference type="ARBA" id="ARBA00022475"/>
    </source>
</evidence>
<protein>
    <submittedName>
        <fullName evidence="11">TonB family C-terminal domain-containing protein</fullName>
    </submittedName>
</protein>
<evidence type="ECO:0000256" key="6">
    <source>
        <dbReference type="ARBA" id="ARBA00022692"/>
    </source>
</evidence>
<keyword evidence="6" id="KW-0812">Transmembrane</keyword>
<keyword evidence="9" id="KW-0472">Membrane</keyword>
<keyword evidence="5" id="KW-0997">Cell inner membrane</keyword>
<dbReference type="GO" id="GO:0030288">
    <property type="term" value="C:outer membrane-bounded periplasmic space"/>
    <property type="evidence" value="ECO:0007669"/>
    <property type="project" value="InterPro"/>
</dbReference>
<dbReference type="GO" id="GO:0015891">
    <property type="term" value="P:siderophore transport"/>
    <property type="evidence" value="ECO:0007669"/>
    <property type="project" value="InterPro"/>
</dbReference>
<evidence type="ECO:0000256" key="7">
    <source>
        <dbReference type="ARBA" id="ARBA00022927"/>
    </source>
</evidence>
<accession>A0A1I5WWI8</accession>
<dbReference type="SUPFAM" id="SSF74653">
    <property type="entry name" value="TolA/TonB C-terminal domain"/>
    <property type="match status" value="1"/>
</dbReference>
<dbReference type="Gene3D" id="3.30.1150.10">
    <property type="match status" value="1"/>
</dbReference>
<dbReference type="PANTHER" id="PTHR33446:SF2">
    <property type="entry name" value="PROTEIN TONB"/>
    <property type="match status" value="1"/>
</dbReference>
<keyword evidence="12" id="KW-1185">Reference proteome</keyword>
<evidence type="ECO:0000259" key="10">
    <source>
        <dbReference type="PROSITE" id="PS52015"/>
    </source>
</evidence>
<keyword evidence="7" id="KW-0653">Protein transport</keyword>